<proteinExistence type="predicted"/>
<sequence length="298" mass="31685">MGDRHGPRRHRRRDVCLWYPAVPARTHATVRVARTVPVAGTDAAVYRGIVDDSGERPNGHGAVYALDVGTDGARETVVYEGGWLDGVPHGWGRLFDPTTPAEAHRDARPLFVGSFCRGAPAESGTLSPVTGCTVEAAGWWAGSDDDNDNDGRQNGDVVSIPAPRGPGVVHLPCGAQLTCDWRSVGSAPVVHAVRHRDAGLGRAVDGGDCALVVEALDAPHDVDIWTDAIEGELLRRVDAVRQMGHSVARPGERASARWVARVLTTSSLRFRVRCGDSPDAVIVVDLASMLLPWPAGAT</sequence>
<dbReference type="RefSeq" id="YP_009119061.1">
    <property type="nucleotide sequence ID" value="NC_026440.1"/>
</dbReference>
<dbReference type="GeneID" id="23461743"/>
<evidence type="ECO:0000313" key="3">
    <source>
        <dbReference type="Proteomes" id="UP000202511"/>
    </source>
</evidence>
<name>A0A0B5J7T4_9VIRU</name>
<evidence type="ECO:0000256" key="1">
    <source>
        <dbReference type="SAM" id="MobiDB-lite"/>
    </source>
</evidence>
<feature type="region of interest" description="Disordered" evidence="1">
    <location>
        <begin position="141"/>
        <end position="163"/>
    </location>
</feature>
<organism evidence="2 3">
    <name type="scientific">Pandoravirus inopinatum</name>
    <dbReference type="NCBI Taxonomy" id="1605721"/>
    <lineage>
        <taxon>Viruses</taxon>
        <taxon>Pandoravirus</taxon>
    </lineage>
</organism>
<evidence type="ECO:0000313" key="2">
    <source>
        <dbReference type="EMBL" id="AJF96826.1"/>
    </source>
</evidence>
<accession>A0A0B5J7T4</accession>
<dbReference type="Proteomes" id="UP000202511">
    <property type="component" value="Segment"/>
</dbReference>
<protein>
    <submittedName>
        <fullName evidence="2">F-box domain protein</fullName>
    </submittedName>
</protein>
<dbReference type="EMBL" id="KP136319">
    <property type="protein sequence ID" value="AJF96826.1"/>
    <property type="molecule type" value="Genomic_DNA"/>
</dbReference>
<reference evidence="2 3" key="1">
    <citation type="journal article" date="2015" name="Parasitol. Res.">
        <title>Viruses in close associations with free-living amoebae.</title>
        <authorList>
            <person name="Scheid P."/>
        </authorList>
    </citation>
    <scope>NUCLEOTIDE SEQUENCE [LARGE SCALE GENOMIC DNA]</scope>
    <source>
        <strain evidence="2">KlaHel</strain>
    </source>
</reference>
<dbReference type="KEGG" id="vg:23461743"/>